<sequence>MIGCWRGLRRGLASLALVSGALLLAGANASAQDHRQNAPGAFDFYVLSLSWSPSFCEAARERGSNGRSTQAQCGGRPYSFVVHGLWPQYERGYPEYCRRPAPRLDRNVMRSMLDLMPAPGLIYSEWDKHGTCAGLGARAYFETIRKARATVKIPEEYLDLAAPKTVSPNEVEEAFIKANPGLSASAIAVRCDSRRLGEVRICMNKDLQFRACEQVDRSACRRNQIVMPPMRGG</sequence>
<proteinExistence type="inferred from homology"/>
<gene>
    <name evidence="4" type="primary">rna</name>
    <name evidence="4" type="ORF">BN961_02746</name>
</gene>
<dbReference type="STRING" id="1035.BN961_02746"/>
<dbReference type="CDD" id="cd01062">
    <property type="entry name" value="RNase_T2_prok"/>
    <property type="match status" value="1"/>
</dbReference>
<dbReference type="Proteomes" id="UP000035762">
    <property type="component" value="Unassembled WGS sequence"/>
</dbReference>
<evidence type="ECO:0000313" key="5">
    <source>
        <dbReference type="Proteomes" id="UP000035762"/>
    </source>
</evidence>
<reference evidence="4 5" key="1">
    <citation type="journal article" date="2014" name="Genome Announc.">
        <title>Genome Sequence of Afipia felis Strain 76713, Isolated in Hospital Water Using an Amoeba Co-Culture Procedure.</title>
        <authorList>
            <person name="Benamar S."/>
            <person name="La Scola B."/>
            <person name="Croce O."/>
        </authorList>
    </citation>
    <scope>NUCLEOTIDE SEQUENCE [LARGE SCALE GENOMIC DNA]</scope>
    <source>
        <strain evidence="4 5">76713</strain>
    </source>
</reference>
<dbReference type="InterPro" id="IPR001568">
    <property type="entry name" value="RNase_T2-like"/>
</dbReference>
<evidence type="ECO:0000256" key="2">
    <source>
        <dbReference type="RuleBase" id="RU004328"/>
    </source>
</evidence>
<dbReference type="RefSeq" id="WP_009339902.1">
    <property type="nucleotide sequence ID" value="NZ_CCAZ020000002.1"/>
</dbReference>
<dbReference type="InterPro" id="IPR036430">
    <property type="entry name" value="RNase_T2-like_sf"/>
</dbReference>
<dbReference type="GO" id="GO:0003723">
    <property type="term" value="F:RNA binding"/>
    <property type="evidence" value="ECO:0007669"/>
    <property type="project" value="InterPro"/>
</dbReference>
<evidence type="ECO:0000256" key="3">
    <source>
        <dbReference type="SAM" id="SignalP"/>
    </source>
</evidence>
<dbReference type="OrthoDB" id="4720638at2"/>
<keyword evidence="3" id="KW-0732">Signal</keyword>
<protein>
    <submittedName>
        <fullName evidence="4">Ribonuclease I</fullName>
    </submittedName>
</protein>
<name>A0A090MPP7_AFIFE</name>
<dbReference type="InterPro" id="IPR018188">
    <property type="entry name" value="RNase_T2_His_AS_1"/>
</dbReference>
<dbReference type="GO" id="GO:0033897">
    <property type="term" value="F:ribonuclease T2 activity"/>
    <property type="evidence" value="ECO:0007669"/>
    <property type="project" value="InterPro"/>
</dbReference>
<dbReference type="Gene3D" id="3.90.730.10">
    <property type="entry name" value="Ribonuclease T2-like"/>
    <property type="match status" value="1"/>
</dbReference>
<feature type="chain" id="PRO_5001860815" evidence="3">
    <location>
        <begin position="32"/>
        <end position="233"/>
    </location>
</feature>
<comment type="caution">
    <text evidence="4">The sequence shown here is derived from an EMBL/GenBank/DDBJ whole genome shotgun (WGS) entry which is preliminary data.</text>
</comment>
<dbReference type="PANTHER" id="PTHR11240">
    <property type="entry name" value="RIBONUCLEASE T2"/>
    <property type="match status" value="1"/>
</dbReference>
<evidence type="ECO:0000313" key="4">
    <source>
        <dbReference type="EMBL" id="CEG09321.1"/>
    </source>
</evidence>
<dbReference type="EMBL" id="CCAZ020000002">
    <property type="protein sequence ID" value="CEG09321.1"/>
    <property type="molecule type" value="Genomic_DNA"/>
</dbReference>
<dbReference type="Pfam" id="PF00445">
    <property type="entry name" value="Ribonuclease_T2"/>
    <property type="match status" value="1"/>
</dbReference>
<dbReference type="AlphaFoldDB" id="A0A090MPP7"/>
<evidence type="ECO:0000256" key="1">
    <source>
        <dbReference type="ARBA" id="ARBA00007469"/>
    </source>
</evidence>
<accession>A0A090MPP7</accession>
<comment type="similarity">
    <text evidence="1 2">Belongs to the RNase T2 family.</text>
</comment>
<dbReference type="InterPro" id="IPR039378">
    <property type="entry name" value="RNase_T2_prok"/>
</dbReference>
<keyword evidence="5" id="KW-1185">Reference proteome</keyword>
<dbReference type="PANTHER" id="PTHR11240:SF22">
    <property type="entry name" value="RIBONUCLEASE T2"/>
    <property type="match status" value="1"/>
</dbReference>
<feature type="signal peptide" evidence="3">
    <location>
        <begin position="1"/>
        <end position="31"/>
    </location>
</feature>
<dbReference type="PROSITE" id="PS00530">
    <property type="entry name" value="RNASE_T2_1"/>
    <property type="match status" value="1"/>
</dbReference>
<organism evidence="4 5">
    <name type="scientific">Afipia felis</name>
    <name type="common">Cat scratch disease bacillus</name>
    <dbReference type="NCBI Taxonomy" id="1035"/>
    <lineage>
        <taxon>Bacteria</taxon>
        <taxon>Pseudomonadati</taxon>
        <taxon>Pseudomonadota</taxon>
        <taxon>Alphaproteobacteria</taxon>
        <taxon>Hyphomicrobiales</taxon>
        <taxon>Nitrobacteraceae</taxon>
        <taxon>Afipia</taxon>
    </lineage>
</organism>
<dbReference type="GO" id="GO:0006401">
    <property type="term" value="P:RNA catabolic process"/>
    <property type="evidence" value="ECO:0007669"/>
    <property type="project" value="UniProtKB-ARBA"/>
</dbReference>
<dbReference type="SUPFAM" id="SSF55895">
    <property type="entry name" value="Ribonuclease Rh-like"/>
    <property type="match status" value="1"/>
</dbReference>